<keyword evidence="2" id="KW-1185">Reference proteome</keyword>
<evidence type="ECO:0000313" key="2">
    <source>
        <dbReference type="Proteomes" id="UP000011116"/>
    </source>
</evidence>
<accession>A0A8I6Y2Z3</accession>
<dbReference type="EnsemblPlants" id="HORVU.MOREX.r3.6HG0561950.1">
    <property type="protein sequence ID" value="HORVU.MOREX.r3.6HG0561950.1"/>
    <property type="gene ID" value="HORVU.MOREX.r3.6HG0561950"/>
</dbReference>
<name>A0A8I6Y2Z3_HORVV</name>
<reference evidence="1" key="3">
    <citation type="submission" date="2022-01" db="UniProtKB">
        <authorList>
            <consortium name="EnsemblPlants"/>
        </authorList>
    </citation>
    <scope>IDENTIFICATION</scope>
    <source>
        <strain evidence="1">subsp. vulgare</strain>
    </source>
</reference>
<reference evidence="1" key="2">
    <citation type="submission" date="2020-10" db="EMBL/GenBank/DDBJ databases">
        <authorList>
            <person name="Scholz U."/>
            <person name="Mascher M."/>
            <person name="Fiebig A."/>
        </authorList>
    </citation>
    <scope>NUCLEOTIDE SEQUENCE [LARGE SCALE GENOMIC DNA]</scope>
    <source>
        <strain evidence="1">cv. Morex</strain>
    </source>
</reference>
<dbReference type="PANTHER" id="PTHR33103">
    <property type="entry name" value="OS01G0153900 PROTEIN"/>
    <property type="match status" value="1"/>
</dbReference>
<dbReference type="Gramene" id="HORVU.MOREX.r3.6HG0561950.1">
    <property type="protein sequence ID" value="HORVU.MOREX.r3.6HG0561950.1"/>
    <property type="gene ID" value="HORVU.MOREX.r3.6HG0561950"/>
</dbReference>
<dbReference type="Gramene" id="HORVU.MOREX.r2.6HG0466740.1">
    <property type="protein sequence ID" value="HORVU.MOREX.r2.6HG0466740.1"/>
    <property type="gene ID" value="HORVU.MOREX.r2.6HG0466740"/>
</dbReference>
<dbReference type="AlphaFoldDB" id="A0A8I6Y2Z3"/>
<proteinExistence type="predicted"/>
<sequence length="237" mass="25441">MMKRGEVHRRARHELSITLLIDTKEAKVCFAEAGTKVVEVLCGLLSLPLCTVSNVLTQDRMAGSVGNLLASAERQDANYSGKEQHLSPAVSVGTLCRLEELLGAGLTNCNTRFYTCENTNTRRSCGFLSASSGVACPSCKGRMFDPMRVTSDNEAMAAGGTSRACTYTIKDDLSMTPAPSLLSGITMLAHCGVEDITVLERKTVKIGKEEALGILSAALKSKTVLTDVFLPKKNARY</sequence>
<dbReference type="Proteomes" id="UP000011116">
    <property type="component" value="Chromosome 6H"/>
</dbReference>
<dbReference type="PANTHER" id="PTHR33103:SF119">
    <property type="entry name" value="REPLICATION FACTOR A C-TERMINAL DOMAIN-CONTAINING PROTEIN"/>
    <property type="match status" value="1"/>
</dbReference>
<evidence type="ECO:0000313" key="1">
    <source>
        <dbReference type="EnsemblPlants" id="HORVU.MOREX.r3.6HG0561950.1"/>
    </source>
</evidence>
<protein>
    <submittedName>
        <fullName evidence="1">Uncharacterized protein</fullName>
    </submittedName>
</protein>
<dbReference type="Pfam" id="PF05056">
    <property type="entry name" value="DUF674"/>
    <property type="match status" value="2"/>
</dbReference>
<organism evidence="1 2">
    <name type="scientific">Hordeum vulgare subsp. vulgare</name>
    <name type="common">Domesticated barley</name>
    <dbReference type="NCBI Taxonomy" id="112509"/>
    <lineage>
        <taxon>Eukaryota</taxon>
        <taxon>Viridiplantae</taxon>
        <taxon>Streptophyta</taxon>
        <taxon>Embryophyta</taxon>
        <taxon>Tracheophyta</taxon>
        <taxon>Spermatophyta</taxon>
        <taxon>Magnoliopsida</taxon>
        <taxon>Liliopsida</taxon>
        <taxon>Poales</taxon>
        <taxon>Poaceae</taxon>
        <taxon>BOP clade</taxon>
        <taxon>Pooideae</taxon>
        <taxon>Triticodae</taxon>
        <taxon>Triticeae</taxon>
        <taxon>Hordeinae</taxon>
        <taxon>Hordeum</taxon>
    </lineage>
</organism>
<reference evidence="2" key="1">
    <citation type="journal article" date="2012" name="Nature">
        <title>A physical, genetic and functional sequence assembly of the barley genome.</title>
        <authorList>
            <consortium name="The International Barley Genome Sequencing Consortium"/>
            <person name="Mayer K.F."/>
            <person name="Waugh R."/>
            <person name="Brown J.W."/>
            <person name="Schulman A."/>
            <person name="Langridge P."/>
            <person name="Platzer M."/>
            <person name="Fincher G.B."/>
            <person name="Muehlbauer G.J."/>
            <person name="Sato K."/>
            <person name="Close T.J."/>
            <person name="Wise R.P."/>
            <person name="Stein N."/>
        </authorList>
    </citation>
    <scope>NUCLEOTIDE SEQUENCE [LARGE SCALE GENOMIC DNA]</scope>
    <source>
        <strain evidence="2">cv. Morex</strain>
    </source>
</reference>
<dbReference type="InterPro" id="IPR007750">
    <property type="entry name" value="DUF674"/>
</dbReference>